<dbReference type="InterPro" id="IPR019683">
    <property type="entry name" value="SirA"/>
</dbReference>
<reference evidence="1" key="1">
    <citation type="submission" date="2022-06" db="EMBL/GenBank/DDBJ databases">
        <title>Aquibacillus sp. a new bacterium isolated from soil saline samples.</title>
        <authorList>
            <person name="Galisteo C."/>
            <person name="De La Haba R."/>
            <person name="Sanchez-Porro C."/>
            <person name="Ventosa A."/>
        </authorList>
    </citation>
    <scope>NUCLEOTIDE SEQUENCE</scope>
    <source>
        <strain evidence="1">JCM 12387</strain>
    </source>
</reference>
<dbReference type="InterPro" id="IPR038449">
    <property type="entry name" value="SirA_sf"/>
</dbReference>
<gene>
    <name evidence="1" type="primary">sirA</name>
    <name evidence="1" type="ORF">NC661_12815</name>
</gene>
<evidence type="ECO:0000313" key="1">
    <source>
        <dbReference type="EMBL" id="MDC3421252.1"/>
    </source>
</evidence>
<evidence type="ECO:0000313" key="2">
    <source>
        <dbReference type="Proteomes" id="UP001145072"/>
    </source>
</evidence>
<dbReference type="Gene3D" id="3.30.310.250">
    <property type="entry name" value="Sporulation inhibitor of replication protein SirA"/>
    <property type="match status" value="1"/>
</dbReference>
<keyword evidence="2" id="KW-1185">Reference proteome</keyword>
<dbReference type="RefSeq" id="WP_259869588.1">
    <property type="nucleotide sequence ID" value="NZ_JAMQJZ010000010.1"/>
</dbReference>
<proteinExistence type="predicted"/>
<dbReference type="Pfam" id="PF10747">
    <property type="entry name" value="SirA"/>
    <property type="match status" value="1"/>
</dbReference>
<accession>A0A9X4AIK6</accession>
<comment type="caution">
    <text evidence="1">The sequence shown here is derived from an EMBL/GenBank/DDBJ whole genome shotgun (WGS) entry which is preliminary data.</text>
</comment>
<dbReference type="AlphaFoldDB" id="A0A9X4AIK6"/>
<sequence>MQKYTIFWVEEEFCYHYYYKSEILYRFFKEYMEQTSRRDLFSQFIYITRVLPYSKLLNHVQMCHKNELKLHMSGKKINIQKDGQYMELHLHKRYMTIYCQSVQVADALLFQPLKVFHPSFFIIENGSFNAGWITPMKKEVLL</sequence>
<dbReference type="EMBL" id="JAMQJZ010000010">
    <property type="protein sequence ID" value="MDC3421252.1"/>
    <property type="molecule type" value="Genomic_DNA"/>
</dbReference>
<dbReference type="Proteomes" id="UP001145072">
    <property type="component" value="Unassembled WGS sequence"/>
</dbReference>
<name>A0A9X4AIK6_9BACI</name>
<organism evidence="1 2">
    <name type="scientific">Aquibacillus koreensis</name>
    <dbReference type="NCBI Taxonomy" id="279446"/>
    <lineage>
        <taxon>Bacteria</taxon>
        <taxon>Bacillati</taxon>
        <taxon>Bacillota</taxon>
        <taxon>Bacilli</taxon>
        <taxon>Bacillales</taxon>
        <taxon>Bacillaceae</taxon>
        <taxon>Aquibacillus</taxon>
    </lineage>
</organism>
<protein>
    <submittedName>
        <fullName evidence="1">Sporulation inhibitor of replication protein SirA</fullName>
    </submittedName>
</protein>